<name>A0A8J2RKL9_9CRUS</name>
<feature type="chain" id="PRO_5035205686" description="Ig-like domain-containing protein" evidence="1">
    <location>
        <begin position="24"/>
        <end position="201"/>
    </location>
</feature>
<dbReference type="SMART" id="SM00409">
    <property type="entry name" value="IG"/>
    <property type="match status" value="1"/>
</dbReference>
<evidence type="ECO:0000313" key="4">
    <source>
        <dbReference type="Proteomes" id="UP000789390"/>
    </source>
</evidence>
<keyword evidence="1" id="KW-0732">Signal</keyword>
<protein>
    <recommendedName>
        <fullName evidence="2">Ig-like domain-containing protein</fullName>
    </recommendedName>
</protein>
<dbReference type="PROSITE" id="PS50835">
    <property type="entry name" value="IG_LIKE"/>
    <property type="match status" value="1"/>
</dbReference>
<dbReference type="Gene3D" id="2.60.40.10">
    <property type="entry name" value="Immunoglobulins"/>
    <property type="match status" value="1"/>
</dbReference>
<dbReference type="OrthoDB" id="6353782at2759"/>
<evidence type="ECO:0000256" key="1">
    <source>
        <dbReference type="SAM" id="SignalP"/>
    </source>
</evidence>
<dbReference type="SUPFAM" id="SSF48726">
    <property type="entry name" value="Immunoglobulin"/>
    <property type="match status" value="1"/>
</dbReference>
<feature type="signal peptide" evidence="1">
    <location>
        <begin position="1"/>
        <end position="23"/>
    </location>
</feature>
<accession>A0A8J2RKL9</accession>
<comment type="caution">
    <text evidence="3">The sequence shown here is derived from an EMBL/GenBank/DDBJ whole genome shotgun (WGS) entry which is preliminary data.</text>
</comment>
<sequence>MLLFRRSSIALSFYFLFSCVVLASVSGSTRRSANVIVDSVGGHHVAVRKVVPEGSQVSLQCRVPVNSQLSRMMDSLIEPSLISNPVIWLRFDMKDPSNQEVISHGDTLLIDTNPRLRLAFQEDTRTSTLIIDRAQVQDGGIFQCQVFVRDEVVPSSPIEVVIIEARSGSTSAGTPSSSRQTAHYYSCLMTILLFMTLQVIR</sequence>
<dbReference type="PROSITE" id="PS51257">
    <property type="entry name" value="PROKAR_LIPOPROTEIN"/>
    <property type="match status" value="1"/>
</dbReference>
<dbReference type="InterPro" id="IPR007110">
    <property type="entry name" value="Ig-like_dom"/>
</dbReference>
<evidence type="ECO:0000313" key="3">
    <source>
        <dbReference type="EMBL" id="CAH0104171.1"/>
    </source>
</evidence>
<gene>
    <name evidence="3" type="ORF">DGAL_LOCUS6885</name>
</gene>
<reference evidence="3" key="1">
    <citation type="submission" date="2021-11" db="EMBL/GenBank/DDBJ databases">
        <authorList>
            <person name="Schell T."/>
        </authorList>
    </citation>
    <scope>NUCLEOTIDE SEQUENCE</scope>
    <source>
        <strain evidence="3">M5</strain>
    </source>
</reference>
<dbReference type="Proteomes" id="UP000789390">
    <property type="component" value="Unassembled WGS sequence"/>
</dbReference>
<proteinExistence type="predicted"/>
<dbReference type="AlphaFoldDB" id="A0A8J2RKL9"/>
<dbReference type="InterPro" id="IPR036179">
    <property type="entry name" value="Ig-like_dom_sf"/>
</dbReference>
<feature type="domain" description="Ig-like" evidence="2">
    <location>
        <begin position="51"/>
        <end position="146"/>
    </location>
</feature>
<evidence type="ECO:0000259" key="2">
    <source>
        <dbReference type="PROSITE" id="PS50835"/>
    </source>
</evidence>
<keyword evidence="4" id="KW-1185">Reference proteome</keyword>
<dbReference type="EMBL" id="CAKKLH010000125">
    <property type="protein sequence ID" value="CAH0104171.1"/>
    <property type="molecule type" value="Genomic_DNA"/>
</dbReference>
<dbReference type="InterPro" id="IPR003599">
    <property type="entry name" value="Ig_sub"/>
</dbReference>
<organism evidence="3 4">
    <name type="scientific">Daphnia galeata</name>
    <dbReference type="NCBI Taxonomy" id="27404"/>
    <lineage>
        <taxon>Eukaryota</taxon>
        <taxon>Metazoa</taxon>
        <taxon>Ecdysozoa</taxon>
        <taxon>Arthropoda</taxon>
        <taxon>Crustacea</taxon>
        <taxon>Branchiopoda</taxon>
        <taxon>Diplostraca</taxon>
        <taxon>Cladocera</taxon>
        <taxon>Anomopoda</taxon>
        <taxon>Daphniidae</taxon>
        <taxon>Daphnia</taxon>
    </lineage>
</organism>
<dbReference type="InterPro" id="IPR013783">
    <property type="entry name" value="Ig-like_fold"/>
</dbReference>